<dbReference type="Gene3D" id="3.40.605.10">
    <property type="entry name" value="Aldehyde Dehydrogenase, Chain A, domain 1"/>
    <property type="match status" value="1"/>
</dbReference>
<gene>
    <name evidence="9" type="ORF">YALI1_F06858g</name>
</gene>
<dbReference type="InterPro" id="IPR029510">
    <property type="entry name" value="Ald_DH_CS_GLU"/>
</dbReference>
<dbReference type="AlphaFoldDB" id="A0A1D8NLZ9"/>
<evidence type="ECO:0000256" key="2">
    <source>
        <dbReference type="ARBA" id="ARBA00023002"/>
    </source>
</evidence>
<evidence type="ECO:0000256" key="3">
    <source>
        <dbReference type="ARBA" id="ARBA00023027"/>
    </source>
</evidence>
<evidence type="ECO:0000313" key="9">
    <source>
        <dbReference type="EMBL" id="AOW06655.1"/>
    </source>
</evidence>
<feature type="active site" evidence="6">
    <location>
        <position position="280"/>
    </location>
</feature>
<accession>A0A1D8NLZ9</accession>
<dbReference type="EMBL" id="CP017558">
    <property type="protein sequence ID" value="AOW06655.1"/>
    <property type="molecule type" value="Genomic_DNA"/>
</dbReference>
<evidence type="ECO:0000259" key="8">
    <source>
        <dbReference type="Pfam" id="PF00171"/>
    </source>
</evidence>
<dbReference type="eggNOG" id="KOG2450">
    <property type="taxonomic scope" value="Eukaryota"/>
</dbReference>
<evidence type="ECO:0000256" key="4">
    <source>
        <dbReference type="ARBA" id="ARBA00053679"/>
    </source>
</evidence>
<dbReference type="InterPro" id="IPR016162">
    <property type="entry name" value="Ald_DH_N"/>
</dbReference>
<dbReference type="GO" id="GO:0019413">
    <property type="term" value="P:acetate biosynthetic process"/>
    <property type="evidence" value="ECO:0007669"/>
    <property type="project" value="UniProtKB-ARBA"/>
</dbReference>
<dbReference type="KEGG" id="yli:2908884"/>
<dbReference type="PANTHER" id="PTHR43720:SF2">
    <property type="entry name" value="2-AMINOMUCONIC SEMIALDEHYDE DEHYDROGENASE"/>
    <property type="match status" value="1"/>
</dbReference>
<keyword evidence="2 7" id="KW-0560">Oxidoreductase</keyword>
<dbReference type="VEuPathDB" id="FungiDB:YALI1_F06858g"/>
<feature type="domain" description="Aldehyde dehydrogenase" evidence="8">
    <location>
        <begin position="44"/>
        <end position="507"/>
    </location>
</feature>
<dbReference type="RefSeq" id="XP_504993.3">
    <property type="nucleotide sequence ID" value="XM_504993.3"/>
</dbReference>
<dbReference type="FunFam" id="3.40.309.10:FF:000001">
    <property type="entry name" value="Mitochondrial aldehyde dehydrogenase 2"/>
    <property type="match status" value="1"/>
</dbReference>
<dbReference type="GO" id="GO:0004029">
    <property type="term" value="F:aldehyde dehydrogenase (NAD+) activity"/>
    <property type="evidence" value="ECO:0007669"/>
    <property type="project" value="TreeGrafter"/>
</dbReference>
<keyword evidence="3" id="KW-0520">NAD</keyword>
<comment type="similarity">
    <text evidence="1 7">Belongs to the aldehyde dehydrogenase family.</text>
</comment>
<evidence type="ECO:0000256" key="5">
    <source>
        <dbReference type="ARBA" id="ARBA00069627"/>
    </source>
</evidence>
<evidence type="ECO:0000256" key="6">
    <source>
        <dbReference type="PROSITE-ProRule" id="PRU10007"/>
    </source>
</evidence>
<dbReference type="PROSITE" id="PS00687">
    <property type="entry name" value="ALDEHYDE_DEHYDR_GLU"/>
    <property type="match status" value="1"/>
</dbReference>
<dbReference type="PANTHER" id="PTHR43720">
    <property type="entry name" value="2-AMINOMUCONIC SEMIALDEHYDE DEHYDROGENASE"/>
    <property type="match status" value="1"/>
</dbReference>
<sequence>MPYIRCLGDCIGPINQLLNMSISISLPNGNKYEQPTGIFINNEWSEASDKGTIPVYNPSTGDEVVQVAAATAEDVDRAVVAARKAFQSWRDVPGEERAKLLDNFINLVSKNLDTVAAIEALDSGKPLQLNARGDIAGGLAVYKYYAGWADKVFGKTIVNTTKKLAYTLHEPHGVCGQIIPWNYPFLMAAWKIAPAIAAGNVVVMKLAENTPLSMLYLCNLFKEAGFPPGVINIFTGHGAKAGSRLAEHPDVDKIAFTGSTATGRIIMKLAATNLKAITLECGGKSPMIVLGDADLDQATKWAHAGIMTNQGQICCGVSRVLVHESIYDQFVDKYVEVVKQRSRVGDMFQDKILQGPQVSKVQQEKVLGYIEKGKEEGAKLVYSGAVAAEALEKGYFVPPTVFADVRDDMVISREEIFGPVVAIAKFSDVEDAINRANDSEYGLAASVYTKDLTEAHRISRRLESGQVFINMAHMGDYRMPFGGYKQSGIGRELGEYGLDTYTQCKAVHINMGMKL</sequence>
<dbReference type="FunFam" id="3.40.605.10:FF:000050">
    <property type="entry name" value="Aldehyde dehydrogenase, mitochondrial"/>
    <property type="match status" value="1"/>
</dbReference>
<reference evidence="9 10" key="1">
    <citation type="journal article" date="2016" name="PLoS ONE">
        <title>Sequence Assembly of Yarrowia lipolytica Strain W29/CLIB89 Shows Transposable Element Diversity.</title>
        <authorList>
            <person name="Magnan C."/>
            <person name="Yu J."/>
            <person name="Chang I."/>
            <person name="Jahn E."/>
            <person name="Kanomata Y."/>
            <person name="Wu J."/>
            <person name="Zeller M."/>
            <person name="Oakes M."/>
            <person name="Baldi P."/>
            <person name="Sandmeyer S."/>
        </authorList>
    </citation>
    <scope>NUCLEOTIDE SEQUENCE [LARGE SCALE GENOMIC DNA]</scope>
    <source>
        <strain evidence="10">CLIB89(W29)</strain>
    </source>
</reference>
<evidence type="ECO:0000256" key="7">
    <source>
        <dbReference type="RuleBase" id="RU003345"/>
    </source>
</evidence>
<organism evidence="9 10">
    <name type="scientific">Yarrowia lipolytica</name>
    <name type="common">Candida lipolytica</name>
    <dbReference type="NCBI Taxonomy" id="4952"/>
    <lineage>
        <taxon>Eukaryota</taxon>
        <taxon>Fungi</taxon>
        <taxon>Dikarya</taxon>
        <taxon>Ascomycota</taxon>
        <taxon>Saccharomycotina</taxon>
        <taxon>Dipodascomycetes</taxon>
        <taxon>Dipodascales</taxon>
        <taxon>Dipodascales incertae sedis</taxon>
        <taxon>Yarrowia</taxon>
    </lineage>
</organism>
<evidence type="ECO:0000256" key="1">
    <source>
        <dbReference type="ARBA" id="ARBA00009986"/>
    </source>
</evidence>
<dbReference type="Proteomes" id="UP000182444">
    <property type="component" value="Chromosome 1F"/>
</dbReference>
<dbReference type="FunFam" id="3.40.605.10:FF:000026">
    <property type="entry name" value="Aldehyde dehydrogenase, putative"/>
    <property type="match status" value="1"/>
</dbReference>
<dbReference type="Pfam" id="PF00171">
    <property type="entry name" value="Aldedh"/>
    <property type="match status" value="1"/>
</dbReference>
<comment type="function">
    <text evidence="4">Minor mitochondrial aldehyde dehydrogenase isoform. Plays a role in regulation or biosynthesis of electron transport chain components. Involved in the biosynthesis of acetate during anaerobic growth on glucose.</text>
</comment>
<dbReference type="InterPro" id="IPR016161">
    <property type="entry name" value="Ald_DH/histidinol_DH"/>
</dbReference>
<proteinExistence type="inferred from homology"/>
<dbReference type="InterPro" id="IPR016163">
    <property type="entry name" value="Ald_DH_C"/>
</dbReference>
<dbReference type="SUPFAM" id="SSF53720">
    <property type="entry name" value="ALDH-like"/>
    <property type="match status" value="1"/>
</dbReference>
<protein>
    <recommendedName>
        <fullName evidence="5">Aldehyde dehydrogenase 5, mitochondrial</fullName>
    </recommendedName>
</protein>
<dbReference type="GO" id="GO:0006598">
    <property type="term" value="P:polyamine catabolic process"/>
    <property type="evidence" value="ECO:0007669"/>
    <property type="project" value="TreeGrafter"/>
</dbReference>
<evidence type="ECO:0000313" key="10">
    <source>
        <dbReference type="Proteomes" id="UP000182444"/>
    </source>
</evidence>
<dbReference type="Gene3D" id="3.40.309.10">
    <property type="entry name" value="Aldehyde Dehydrogenase, Chain A, domain 2"/>
    <property type="match status" value="1"/>
</dbReference>
<name>A0A1D8NLZ9_YARLL</name>
<dbReference type="GeneID" id="2908884"/>
<dbReference type="CDD" id="cd07144">
    <property type="entry name" value="ALDH_ALD2-YMR170C"/>
    <property type="match status" value="1"/>
</dbReference>
<dbReference type="OMA" id="TKAVWIT"/>
<dbReference type="InterPro" id="IPR015590">
    <property type="entry name" value="Aldehyde_DH_dom"/>
</dbReference>
<dbReference type="VEuPathDB" id="FungiDB:YALI0_F04444g"/>